<feature type="binding site" evidence="7">
    <location>
        <position position="280"/>
    </location>
    <ligand>
        <name>a divalent metal cation</name>
        <dbReference type="ChEBI" id="CHEBI:60240"/>
    </ligand>
</feature>
<evidence type="ECO:0000256" key="4">
    <source>
        <dbReference type="ARBA" id="ARBA00023002"/>
    </source>
</evidence>
<dbReference type="Proteomes" id="UP001347796">
    <property type="component" value="Unassembled WGS sequence"/>
</dbReference>
<dbReference type="InterPro" id="IPR012302">
    <property type="entry name" value="Malic_NAD-bd"/>
</dbReference>
<dbReference type="GO" id="GO:0046872">
    <property type="term" value="F:metal ion binding"/>
    <property type="evidence" value="ECO:0007669"/>
    <property type="project" value="UniProtKB-KW"/>
</dbReference>
<dbReference type="Pfam" id="PF03949">
    <property type="entry name" value="Malic_M"/>
    <property type="match status" value="1"/>
</dbReference>
<feature type="binding site" evidence="7">
    <location>
        <position position="257"/>
    </location>
    <ligand>
        <name>a divalent metal cation</name>
        <dbReference type="ChEBI" id="CHEBI:60240"/>
    </ligand>
</feature>
<evidence type="ECO:0000256" key="2">
    <source>
        <dbReference type="ARBA" id="ARBA00008785"/>
    </source>
</evidence>
<feature type="domain" description="Malic enzyme NAD-binding" evidence="9">
    <location>
        <begin position="281"/>
        <end position="534"/>
    </location>
</feature>
<dbReference type="PANTHER" id="PTHR23406:SF90">
    <property type="entry name" value="MALIC ENZYME-RELATED"/>
    <property type="match status" value="1"/>
</dbReference>
<feature type="active site" description="Proton donor" evidence="5">
    <location>
        <position position="113"/>
    </location>
</feature>
<feature type="binding site" evidence="6">
    <location>
        <position position="465"/>
    </location>
    <ligand>
        <name>(S)-malate</name>
        <dbReference type="ChEBI" id="CHEBI:15589"/>
    </ligand>
</feature>
<dbReference type="InterPro" id="IPR046346">
    <property type="entry name" value="Aminoacid_DH-like_N_sf"/>
</dbReference>
<dbReference type="CDD" id="cd05312">
    <property type="entry name" value="NAD_bind_1_malic_enz"/>
    <property type="match status" value="1"/>
</dbReference>
<dbReference type="InterPro" id="IPR037062">
    <property type="entry name" value="Malic_N_dom_sf"/>
</dbReference>
<reference evidence="11 12" key="1">
    <citation type="submission" date="2024-01" db="EMBL/GenBank/DDBJ databases">
        <title>The genome of the rayed Mediterranean limpet Patella caerulea (Linnaeus, 1758).</title>
        <authorList>
            <person name="Anh-Thu Weber A."/>
            <person name="Halstead-Nussloch G."/>
        </authorList>
    </citation>
    <scope>NUCLEOTIDE SEQUENCE [LARGE SCALE GENOMIC DNA]</scope>
    <source>
        <strain evidence="11">AATW-2023a</strain>
        <tissue evidence="11">Whole specimen</tissue>
    </source>
</reference>
<dbReference type="Gene3D" id="3.40.50.720">
    <property type="entry name" value="NAD(P)-binding Rossmann-like Domain"/>
    <property type="match status" value="1"/>
</dbReference>
<dbReference type="SMART" id="SM01274">
    <property type="entry name" value="malic"/>
    <property type="match status" value="1"/>
</dbReference>
<feature type="binding site" evidence="6">
    <location>
        <position position="421"/>
    </location>
    <ligand>
        <name>(S)-malate</name>
        <dbReference type="ChEBI" id="CHEBI:15589"/>
    </ligand>
</feature>
<dbReference type="SUPFAM" id="SSF53223">
    <property type="entry name" value="Aminoacid dehydrogenase-like, N-terminal domain"/>
    <property type="match status" value="1"/>
</dbReference>
<keyword evidence="3 7" id="KW-0479">Metal-binding</keyword>
<dbReference type="GO" id="GO:0006108">
    <property type="term" value="P:malate metabolic process"/>
    <property type="evidence" value="ECO:0007669"/>
    <property type="project" value="TreeGrafter"/>
</dbReference>
<keyword evidence="4 8" id="KW-0560">Oxidoreductase</keyword>
<dbReference type="InterPro" id="IPR015884">
    <property type="entry name" value="Malic_enzyme_CS"/>
</dbReference>
<evidence type="ECO:0000256" key="1">
    <source>
        <dbReference type="ARBA" id="ARBA00001936"/>
    </source>
</evidence>
<dbReference type="FunFam" id="3.40.50.720:FF:000060">
    <property type="entry name" value="Malic enzyme"/>
    <property type="match status" value="1"/>
</dbReference>
<keyword evidence="12" id="KW-1185">Reference proteome</keyword>
<comment type="cofactor">
    <cofactor evidence="1">
        <name>Mn(2+)</name>
        <dbReference type="ChEBI" id="CHEBI:29035"/>
    </cofactor>
</comment>
<evidence type="ECO:0000313" key="11">
    <source>
        <dbReference type="EMBL" id="KAK6187816.1"/>
    </source>
</evidence>
<proteinExistence type="inferred from homology"/>
<dbReference type="GO" id="GO:0005739">
    <property type="term" value="C:mitochondrion"/>
    <property type="evidence" value="ECO:0007669"/>
    <property type="project" value="TreeGrafter"/>
</dbReference>
<feature type="binding site" evidence="6">
    <location>
        <position position="166"/>
    </location>
    <ligand>
        <name>(S)-malate</name>
        <dbReference type="ChEBI" id="CHEBI:15589"/>
    </ligand>
</feature>
<dbReference type="SUPFAM" id="SSF51735">
    <property type="entry name" value="NAD(P)-binding Rossmann-fold domains"/>
    <property type="match status" value="1"/>
</dbReference>
<dbReference type="PIRSF" id="PIRSF000106">
    <property type="entry name" value="ME"/>
    <property type="match status" value="1"/>
</dbReference>
<dbReference type="InterPro" id="IPR012301">
    <property type="entry name" value="Malic_N_dom"/>
</dbReference>
<comment type="similarity">
    <text evidence="2 8">Belongs to the malic enzymes family.</text>
</comment>
<feature type="active site" description="Proton acceptor" evidence="5">
    <location>
        <position position="184"/>
    </location>
</feature>
<dbReference type="GO" id="GO:0004473">
    <property type="term" value="F:malate dehydrogenase (decarboxylating) (NADP+) activity"/>
    <property type="evidence" value="ECO:0007669"/>
    <property type="project" value="TreeGrafter"/>
</dbReference>
<gene>
    <name evidence="11" type="ORF">SNE40_005757</name>
</gene>
<dbReference type="PANTHER" id="PTHR23406">
    <property type="entry name" value="MALIC ENZYME-RELATED"/>
    <property type="match status" value="1"/>
</dbReference>
<dbReference type="GO" id="GO:0051287">
    <property type="term" value="F:NAD binding"/>
    <property type="evidence" value="ECO:0007669"/>
    <property type="project" value="InterPro"/>
</dbReference>
<dbReference type="InterPro" id="IPR001891">
    <property type="entry name" value="Malic_OxRdtase"/>
</dbReference>
<protein>
    <recommendedName>
        <fullName evidence="8">Malic enzyme</fullName>
    </recommendedName>
</protein>
<name>A0AAN8K2A5_PATCE</name>
<evidence type="ECO:0000256" key="3">
    <source>
        <dbReference type="ARBA" id="ARBA00022723"/>
    </source>
</evidence>
<dbReference type="FunFam" id="3.40.50.10380:FF:000004">
    <property type="entry name" value="Malic enzyme"/>
    <property type="match status" value="1"/>
</dbReference>
<dbReference type="PROSITE" id="PS00331">
    <property type="entry name" value="MALIC_ENZYMES"/>
    <property type="match status" value="1"/>
</dbReference>
<organism evidence="11 12">
    <name type="scientific">Patella caerulea</name>
    <name type="common">Rayed Mediterranean limpet</name>
    <dbReference type="NCBI Taxonomy" id="87958"/>
    <lineage>
        <taxon>Eukaryota</taxon>
        <taxon>Metazoa</taxon>
        <taxon>Spiralia</taxon>
        <taxon>Lophotrochozoa</taxon>
        <taxon>Mollusca</taxon>
        <taxon>Gastropoda</taxon>
        <taxon>Patellogastropoda</taxon>
        <taxon>Patelloidea</taxon>
        <taxon>Patellidae</taxon>
        <taxon>Patella</taxon>
    </lineage>
</organism>
<evidence type="ECO:0000256" key="7">
    <source>
        <dbReference type="PIRSR" id="PIRSR000106-3"/>
    </source>
</evidence>
<dbReference type="Gene3D" id="3.40.50.10380">
    <property type="entry name" value="Malic enzyme, N-terminal domain"/>
    <property type="match status" value="1"/>
</dbReference>
<comment type="cofactor">
    <cofactor evidence="7">
        <name>Mg(2+)</name>
        <dbReference type="ChEBI" id="CHEBI:18420"/>
    </cofactor>
    <cofactor evidence="7">
        <name>Mn(2+)</name>
        <dbReference type="ChEBI" id="CHEBI:29035"/>
    </cofactor>
    <text evidence="7">Divalent metal cations. Prefers magnesium or manganese.</text>
</comment>
<sequence length="576" mass="64354">MAEKSSSAIGSTEKGRHYANRLKVRGIDVMRDPHLNKGMGFTLKERQIMGIHGLLPPALLDQDGQVYQVMQNFHRWENNLDRYIYLMSLQDRNEKLFYRVITEHVELMMPIIYTPTVGLACQKYGMIFRKPRGLYITIHDIGHVYEILCNWPVDEVKAIVVTDGERILGLGDLGAYGMGIPVGKLSLYTALAGVQPHTCLPITIDVGTNNETLLNDPLYIGLKQKRERGPAYDQLIEEFMKAVVRRYGENVLIQFEDFGNNNAFRLLEKYRNKYCTFNDDIQGTAAVAVAGILASLNITKKKLSENKFVFQGAGEASIGIAKLLVMALMKSGLSKEEAVKRIWMVDSKGLIVKNRPAGGLTDHKEEFAQTHAPIDKLEDVVSTVKPTAIIGAAAQPQAFNEKILTDMAKFNERPIIFALSNPTSKAECTAEQAYTITKGKAVFASGSPFQPVTVGGKTFHPGQGNNAYIFPGIGLTAIVCDIRTIPEEIFLESAEVLSKLVEKSDLEEGRVYPPLSKIVEVSTTIAIKVAEYAYKNNLAYRHPKPDNLDTFIRSHQYSVDYQTFEPELYEWPGHKL</sequence>
<evidence type="ECO:0000259" key="10">
    <source>
        <dbReference type="SMART" id="SM01274"/>
    </source>
</evidence>
<accession>A0AAN8K2A5</accession>
<dbReference type="EMBL" id="JAZGQO010000004">
    <property type="protein sequence ID" value="KAK6187816.1"/>
    <property type="molecule type" value="Genomic_DNA"/>
</dbReference>
<dbReference type="SMART" id="SM00919">
    <property type="entry name" value="Malic_M"/>
    <property type="match status" value="1"/>
</dbReference>
<dbReference type="AlphaFoldDB" id="A0AAN8K2A5"/>
<evidence type="ECO:0000259" key="9">
    <source>
        <dbReference type="SMART" id="SM00919"/>
    </source>
</evidence>
<dbReference type="PRINTS" id="PR00072">
    <property type="entry name" value="MALOXRDTASE"/>
</dbReference>
<dbReference type="NCBIfam" id="NF010052">
    <property type="entry name" value="PRK13529.1"/>
    <property type="match status" value="1"/>
</dbReference>
<feature type="domain" description="Malic enzyme N-terminal" evidence="10">
    <location>
        <begin position="90"/>
        <end position="271"/>
    </location>
</feature>
<evidence type="ECO:0000256" key="8">
    <source>
        <dbReference type="RuleBase" id="RU003426"/>
    </source>
</evidence>
<dbReference type="Pfam" id="PF00390">
    <property type="entry name" value="malic"/>
    <property type="match status" value="1"/>
</dbReference>
<evidence type="ECO:0000313" key="12">
    <source>
        <dbReference type="Proteomes" id="UP001347796"/>
    </source>
</evidence>
<evidence type="ECO:0000256" key="6">
    <source>
        <dbReference type="PIRSR" id="PIRSR000106-2"/>
    </source>
</evidence>
<dbReference type="InterPro" id="IPR036291">
    <property type="entry name" value="NAD(P)-bd_dom_sf"/>
</dbReference>
<comment type="caution">
    <text evidence="11">The sequence shown here is derived from an EMBL/GenBank/DDBJ whole genome shotgun (WGS) entry which is preliminary data.</text>
</comment>
<evidence type="ECO:0000256" key="5">
    <source>
        <dbReference type="PIRSR" id="PIRSR000106-1"/>
    </source>
</evidence>
<feature type="binding site" evidence="7">
    <location>
        <position position="256"/>
    </location>
    <ligand>
        <name>a divalent metal cation</name>
        <dbReference type="ChEBI" id="CHEBI:60240"/>
    </ligand>
</feature>